<dbReference type="EMBL" id="CAJVQC010013516">
    <property type="protein sequence ID" value="CAG8648916.1"/>
    <property type="molecule type" value="Genomic_DNA"/>
</dbReference>
<reference evidence="1" key="1">
    <citation type="submission" date="2021-06" db="EMBL/GenBank/DDBJ databases">
        <authorList>
            <person name="Kallberg Y."/>
            <person name="Tangrot J."/>
            <person name="Rosling A."/>
        </authorList>
    </citation>
    <scope>NUCLEOTIDE SEQUENCE</scope>
    <source>
        <strain evidence="1">MA461A</strain>
    </source>
</reference>
<proteinExistence type="predicted"/>
<evidence type="ECO:0000313" key="2">
    <source>
        <dbReference type="Proteomes" id="UP000789920"/>
    </source>
</evidence>
<feature type="non-terminal residue" evidence="1">
    <location>
        <position position="1"/>
    </location>
</feature>
<gene>
    <name evidence="1" type="ORF">RPERSI_LOCUS7787</name>
</gene>
<comment type="caution">
    <text evidence="1">The sequence shown here is derived from an EMBL/GenBank/DDBJ whole genome shotgun (WGS) entry which is preliminary data.</text>
</comment>
<name>A0ACA9NEA2_9GLOM</name>
<evidence type="ECO:0000313" key="1">
    <source>
        <dbReference type="EMBL" id="CAG8648916.1"/>
    </source>
</evidence>
<protein>
    <submittedName>
        <fullName evidence="1">25670_t:CDS:1</fullName>
    </submittedName>
</protein>
<sequence>SIEMSDLSVSDYENFANNQMPNLGYEIEDFQYYTWQITGWRNLDAMVTSPEFIAGGWRWHISLYPFGNDNIDYVSIYLVTESYGASNDWHSCAQFALTLWNSEDPTIYDSSTTQKRFYAEETNWGYPTFCEQRNLFVPMENQTRPLIENDSCNITVFIRIIKDETGYLWHNFKNYDSRRETGCISLKNEGTTGYMNATLQLLFNMTSFRKAVYQIPTDSDKPDESVQFALQNIFYQMQTSNTPVKATELMKSFGWDSLNSLCSTMPMSLT</sequence>
<dbReference type="Proteomes" id="UP000789920">
    <property type="component" value="Unassembled WGS sequence"/>
</dbReference>
<feature type="non-terminal residue" evidence="1">
    <location>
        <position position="270"/>
    </location>
</feature>
<accession>A0ACA9NEA2</accession>
<organism evidence="1 2">
    <name type="scientific">Racocetra persica</name>
    <dbReference type="NCBI Taxonomy" id="160502"/>
    <lineage>
        <taxon>Eukaryota</taxon>
        <taxon>Fungi</taxon>
        <taxon>Fungi incertae sedis</taxon>
        <taxon>Mucoromycota</taxon>
        <taxon>Glomeromycotina</taxon>
        <taxon>Glomeromycetes</taxon>
        <taxon>Diversisporales</taxon>
        <taxon>Gigasporaceae</taxon>
        <taxon>Racocetra</taxon>
    </lineage>
</organism>
<keyword evidence="2" id="KW-1185">Reference proteome</keyword>